<dbReference type="AlphaFoldDB" id="A0A1F6SVP7"/>
<name>A0A1F6SVP7_9PROT</name>
<gene>
    <name evidence="1" type="ORF">A2V91_03460</name>
</gene>
<organism evidence="1 2">
    <name type="scientific">Candidatus Muproteobacteria bacterium RBG_16_64_10</name>
    <dbReference type="NCBI Taxonomy" id="1817757"/>
    <lineage>
        <taxon>Bacteria</taxon>
        <taxon>Pseudomonadati</taxon>
        <taxon>Pseudomonadota</taxon>
        <taxon>Candidatus Muproteobacteria</taxon>
    </lineage>
</organism>
<evidence type="ECO:0000313" key="1">
    <source>
        <dbReference type="EMBL" id="OGI37051.1"/>
    </source>
</evidence>
<dbReference type="Proteomes" id="UP000179334">
    <property type="component" value="Unassembled WGS sequence"/>
</dbReference>
<proteinExistence type="predicted"/>
<reference evidence="1 2" key="1">
    <citation type="journal article" date="2016" name="Nat. Commun.">
        <title>Thousands of microbial genomes shed light on interconnected biogeochemical processes in an aquifer system.</title>
        <authorList>
            <person name="Anantharaman K."/>
            <person name="Brown C.T."/>
            <person name="Hug L.A."/>
            <person name="Sharon I."/>
            <person name="Castelle C.J."/>
            <person name="Probst A.J."/>
            <person name="Thomas B.C."/>
            <person name="Singh A."/>
            <person name="Wilkins M.J."/>
            <person name="Karaoz U."/>
            <person name="Brodie E.L."/>
            <person name="Williams K.H."/>
            <person name="Hubbard S.S."/>
            <person name="Banfield J.F."/>
        </authorList>
    </citation>
    <scope>NUCLEOTIDE SEQUENCE [LARGE SCALE GENOMIC DNA]</scope>
</reference>
<protein>
    <submittedName>
        <fullName evidence="1">Uncharacterized protein</fullName>
    </submittedName>
</protein>
<comment type="caution">
    <text evidence="1">The sequence shown here is derived from an EMBL/GenBank/DDBJ whole genome shotgun (WGS) entry which is preliminary data.</text>
</comment>
<accession>A0A1F6SVP7</accession>
<dbReference type="EMBL" id="MFSR01000108">
    <property type="protein sequence ID" value="OGI37051.1"/>
    <property type="molecule type" value="Genomic_DNA"/>
</dbReference>
<evidence type="ECO:0000313" key="2">
    <source>
        <dbReference type="Proteomes" id="UP000179334"/>
    </source>
</evidence>
<sequence>MSRIKLDPEVNVVREQFAVVYAPRRHRDRFPDNCVQAVESRAVAITQADVGAKRYPAVVLGPSRSSEGYMLYYLVQWLDEG</sequence>